<accession>A0ABQ2X3T2</accession>
<dbReference type="RefSeq" id="WP_229906399.1">
    <property type="nucleotide sequence ID" value="NZ_BMWC01000003.1"/>
</dbReference>
<organism evidence="1 2">
    <name type="scientific">Streptomyces lomondensis</name>
    <dbReference type="NCBI Taxonomy" id="68229"/>
    <lineage>
        <taxon>Bacteria</taxon>
        <taxon>Bacillati</taxon>
        <taxon>Actinomycetota</taxon>
        <taxon>Actinomycetes</taxon>
        <taxon>Kitasatosporales</taxon>
        <taxon>Streptomycetaceae</taxon>
        <taxon>Streptomyces</taxon>
    </lineage>
</organism>
<evidence type="ECO:0000313" key="2">
    <source>
        <dbReference type="Proteomes" id="UP000617743"/>
    </source>
</evidence>
<gene>
    <name evidence="1" type="ORF">GCM10010383_29730</name>
</gene>
<protein>
    <submittedName>
        <fullName evidence="1">Uncharacterized protein</fullName>
    </submittedName>
</protein>
<evidence type="ECO:0000313" key="1">
    <source>
        <dbReference type="EMBL" id="GGW97816.1"/>
    </source>
</evidence>
<keyword evidence="2" id="KW-1185">Reference proteome</keyword>
<reference evidence="2" key="1">
    <citation type="journal article" date="2019" name="Int. J. Syst. Evol. Microbiol.">
        <title>The Global Catalogue of Microorganisms (GCM) 10K type strain sequencing project: providing services to taxonomists for standard genome sequencing and annotation.</title>
        <authorList>
            <consortium name="The Broad Institute Genomics Platform"/>
            <consortium name="The Broad Institute Genome Sequencing Center for Infectious Disease"/>
            <person name="Wu L."/>
            <person name="Ma J."/>
        </authorList>
    </citation>
    <scope>NUCLEOTIDE SEQUENCE [LARGE SCALE GENOMIC DNA]</scope>
    <source>
        <strain evidence="2">JCM 4866</strain>
    </source>
</reference>
<proteinExistence type="predicted"/>
<dbReference type="EMBL" id="BMWC01000003">
    <property type="protein sequence ID" value="GGW97816.1"/>
    <property type="molecule type" value="Genomic_DNA"/>
</dbReference>
<name>A0ABQ2X3T2_9ACTN</name>
<comment type="caution">
    <text evidence="1">The sequence shown here is derived from an EMBL/GenBank/DDBJ whole genome shotgun (WGS) entry which is preliminary data.</text>
</comment>
<sequence>MCDEQYIRYRDDTKVLAAVGACVDRQTGRIAVRLPRELAEAAVAAWERTEDGAPGTETPEQYALRDGAAELALIGLAITERGRWEGEEVAVDLDVAAAGAAVRAAR</sequence>
<dbReference type="Proteomes" id="UP000617743">
    <property type="component" value="Unassembled WGS sequence"/>
</dbReference>